<gene>
    <name evidence="2" type="ORF">ERS852450_01045</name>
    <name evidence="1" type="ORF">ERS852578_02779</name>
</gene>
<evidence type="ECO:0000313" key="1">
    <source>
        <dbReference type="EMBL" id="CUN19166.1"/>
    </source>
</evidence>
<protein>
    <submittedName>
        <fullName evidence="1">Uncharacterized protein</fullName>
    </submittedName>
</protein>
<sequence length="49" mass="5945">MNSENAFKQLGQKLMNGEITPEEHVKEYNRLLKEMSEKYDSQWRPHEHI</sequence>
<dbReference type="Proteomes" id="UP000095390">
    <property type="component" value="Unassembled WGS sequence"/>
</dbReference>
<dbReference type="Proteomes" id="UP000095679">
    <property type="component" value="Unassembled WGS sequence"/>
</dbReference>
<dbReference type="EMBL" id="CYYC01000050">
    <property type="protein sequence ID" value="CUN19166.1"/>
    <property type="molecule type" value="Genomic_DNA"/>
</dbReference>
<dbReference type="AlphaFoldDB" id="A0A173UXY2"/>
<dbReference type="GeneID" id="75049604"/>
<name>A0A173UXY2_9FIRM</name>
<evidence type="ECO:0000313" key="4">
    <source>
        <dbReference type="Proteomes" id="UP000095679"/>
    </source>
</evidence>
<dbReference type="EMBL" id="CYZL01000007">
    <property type="protein sequence ID" value="CUO03372.1"/>
    <property type="molecule type" value="Genomic_DNA"/>
</dbReference>
<proteinExistence type="predicted"/>
<organism evidence="1 3">
    <name type="scientific">Anaerobutyricum hallii</name>
    <dbReference type="NCBI Taxonomy" id="39488"/>
    <lineage>
        <taxon>Bacteria</taxon>
        <taxon>Bacillati</taxon>
        <taxon>Bacillota</taxon>
        <taxon>Clostridia</taxon>
        <taxon>Lachnospirales</taxon>
        <taxon>Lachnospiraceae</taxon>
        <taxon>Anaerobutyricum</taxon>
    </lineage>
</organism>
<evidence type="ECO:0000313" key="2">
    <source>
        <dbReference type="EMBL" id="CUO03372.1"/>
    </source>
</evidence>
<dbReference type="RefSeq" id="WP_005344087.1">
    <property type="nucleotide sequence ID" value="NZ_BLYK01000080.1"/>
</dbReference>
<accession>A0A173UXY2</accession>
<reference evidence="3 4" key="1">
    <citation type="submission" date="2015-09" db="EMBL/GenBank/DDBJ databases">
        <authorList>
            <consortium name="Pathogen Informatics"/>
        </authorList>
    </citation>
    <scope>NUCLEOTIDE SEQUENCE [LARGE SCALE GENOMIC DNA]</scope>
    <source>
        <strain evidence="2 4">2789STDY5834835</strain>
        <strain evidence="1 3">2789STDY5834966</strain>
    </source>
</reference>
<evidence type="ECO:0000313" key="3">
    <source>
        <dbReference type="Proteomes" id="UP000095390"/>
    </source>
</evidence>